<dbReference type="Proteomes" id="UP000746471">
    <property type="component" value="Unassembled WGS sequence"/>
</dbReference>
<evidence type="ECO:0000259" key="3">
    <source>
        <dbReference type="PROSITE" id="PS50045"/>
    </source>
</evidence>
<dbReference type="Gene3D" id="3.40.50.10660">
    <property type="entry name" value="PrpR receptor domain-like"/>
    <property type="match status" value="1"/>
</dbReference>
<dbReference type="PANTHER" id="PTHR32071">
    <property type="entry name" value="TRANSCRIPTIONAL REGULATORY PROTEIN"/>
    <property type="match status" value="1"/>
</dbReference>
<comment type="caution">
    <text evidence="4">The sequence shown here is derived from an EMBL/GenBank/DDBJ whole genome shotgun (WGS) entry which is preliminary data.</text>
</comment>
<keyword evidence="2" id="KW-0067">ATP-binding</keyword>
<name>A0ABS5PTC9_9FIRM</name>
<dbReference type="SMART" id="SM00382">
    <property type="entry name" value="AAA"/>
    <property type="match status" value="1"/>
</dbReference>
<organism evidence="4 5">
    <name type="scientific">Fusibacter paucivorans</name>
    <dbReference type="NCBI Taxonomy" id="76009"/>
    <lineage>
        <taxon>Bacteria</taxon>
        <taxon>Bacillati</taxon>
        <taxon>Bacillota</taxon>
        <taxon>Clostridia</taxon>
        <taxon>Eubacteriales</taxon>
        <taxon>Eubacteriales Family XII. Incertae Sedis</taxon>
        <taxon>Fusibacter</taxon>
    </lineage>
</organism>
<dbReference type="InterPro" id="IPR027417">
    <property type="entry name" value="P-loop_NTPase"/>
</dbReference>
<evidence type="ECO:0000313" key="5">
    <source>
        <dbReference type="Proteomes" id="UP000746471"/>
    </source>
</evidence>
<dbReference type="Gene3D" id="3.30.450.20">
    <property type="entry name" value="PAS domain"/>
    <property type="match status" value="1"/>
</dbReference>
<dbReference type="Pfam" id="PF25601">
    <property type="entry name" value="AAA_lid_14"/>
    <property type="match status" value="1"/>
</dbReference>
<keyword evidence="5" id="KW-1185">Reference proteome</keyword>
<dbReference type="Gene3D" id="1.10.8.60">
    <property type="match status" value="1"/>
</dbReference>
<dbReference type="Gene3D" id="3.40.50.300">
    <property type="entry name" value="P-loop containing nucleotide triphosphate hydrolases"/>
    <property type="match status" value="1"/>
</dbReference>
<dbReference type="SUPFAM" id="SSF159800">
    <property type="entry name" value="PrpR receptor domain-like"/>
    <property type="match status" value="1"/>
</dbReference>
<gene>
    <name evidence="4" type="ORF">KHM83_16750</name>
</gene>
<dbReference type="RefSeq" id="WP_213238200.1">
    <property type="nucleotide sequence ID" value="NZ_JAHBCL010000037.1"/>
</dbReference>
<dbReference type="Gene3D" id="3.40.50.2300">
    <property type="match status" value="1"/>
</dbReference>
<dbReference type="SUPFAM" id="SSF52540">
    <property type="entry name" value="P-loop containing nucleoside triphosphate hydrolases"/>
    <property type="match status" value="1"/>
</dbReference>
<dbReference type="InterPro" id="IPR010524">
    <property type="entry name" value="Sig_transdc_resp-reg_PrpR_N"/>
</dbReference>
<protein>
    <submittedName>
        <fullName evidence="4">Sigma 54-interacting transcriptional regulator</fullName>
    </submittedName>
</protein>
<evidence type="ECO:0000256" key="2">
    <source>
        <dbReference type="ARBA" id="ARBA00022840"/>
    </source>
</evidence>
<sequence length="627" mass="70133">MEHIKIVCVTYDDYRGIFKSVIERFLSPEIEIIYFEGYLDNLMAGYSQWLRDGADVIIATGGNFGVLNTYATIPVIGVQIHTGAYINAIKMTEGDIVLTHHVMTPILSVDALLNISANRVEIAAYESKAELEQIIIRAKGKTIIGGCLAKRLAEQHEIASVLLIPEEETIVNALLESVSIAKHLKIEKRKRDLLEAVVEHTVNGILSVNRNGRISMANPSALTLLALQSDVVDLPLESCLPTFAACLNKAPVMGTILSHDEKRYVVNWIPFEIEPDKPAGVFIFQSATEVIDAERSLRRSMRDKGLYAKATFDDIVGNCNLLRSEIKRAKLYAMSESNVLIYGETGVGKELFAQSIHRFSKRQDGPFVAVNCAAIPGTLMESELFGYDEGAFTGSRRGGKMGLFELAHGGTLFLDEIGEIDMTVQARLLRVIQEKEVMRIGGDKVIPIDVRIITATNARLIDKMPHAFREDLFYRLDVLSLNIPPLRARGTDVLTLFTRFLKHHLPLEAMNFVMPETSKWVLDAYRWPGNIRELQSVVERFAIQYRQLSMLSEVGLHEILVSAIGAEKLCKSLLKELKYNPEVDVNHIKKSKQAAEALGKAFPGRKQFIAEQLGLSRTTLWRRLNED</sequence>
<proteinExistence type="predicted"/>
<dbReference type="PROSITE" id="PS00675">
    <property type="entry name" value="SIGMA54_INTERACT_1"/>
    <property type="match status" value="1"/>
</dbReference>
<reference evidence="4 5" key="1">
    <citation type="submission" date="2021-05" db="EMBL/GenBank/DDBJ databases">
        <title>Fusibacter ferrireducens sp. nov., an anaerobic, sulfur- and Fe-reducing bacterium isolated from the mangrove sediment.</title>
        <authorList>
            <person name="Qiu D."/>
        </authorList>
    </citation>
    <scope>NUCLEOTIDE SEQUENCE [LARGE SCALE GENOMIC DNA]</scope>
    <source>
        <strain evidence="4 5">DSM 12116</strain>
    </source>
</reference>
<dbReference type="PROSITE" id="PS00676">
    <property type="entry name" value="SIGMA54_INTERACT_2"/>
    <property type="match status" value="1"/>
</dbReference>
<dbReference type="InterPro" id="IPR025662">
    <property type="entry name" value="Sigma_54_int_dom_ATP-bd_1"/>
</dbReference>
<evidence type="ECO:0000313" key="4">
    <source>
        <dbReference type="EMBL" id="MBS7528341.1"/>
    </source>
</evidence>
<dbReference type="PROSITE" id="PS50045">
    <property type="entry name" value="SIGMA54_INTERACT_4"/>
    <property type="match status" value="1"/>
</dbReference>
<evidence type="ECO:0000256" key="1">
    <source>
        <dbReference type="ARBA" id="ARBA00022741"/>
    </source>
</evidence>
<dbReference type="InterPro" id="IPR058031">
    <property type="entry name" value="AAA_lid_NorR"/>
</dbReference>
<dbReference type="EMBL" id="JAHBCL010000037">
    <property type="protein sequence ID" value="MBS7528341.1"/>
    <property type="molecule type" value="Genomic_DNA"/>
</dbReference>
<feature type="domain" description="Sigma-54 factor interaction" evidence="3">
    <location>
        <begin position="315"/>
        <end position="543"/>
    </location>
</feature>
<dbReference type="InterPro" id="IPR035965">
    <property type="entry name" value="PAS-like_dom_sf"/>
</dbReference>
<keyword evidence="1" id="KW-0547">Nucleotide-binding</keyword>
<dbReference type="SUPFAM" id="SSF55785">
    <property type="entry name" value="PYP-like sensor domain (PAS domain)"/>
    <property type="match status" value="1"/>
</dbReference>
<dbReference type="InterPro" id="IPR025943">
    <property type="entry name" value="Sigma_54_int_dom_ATP-bd_2"/>
</dbReference>
<dbReference type="CDD" id="cd00009">
    <property type="entry name" value="AAA"/>
    <property type="match status" value="1"/>
</dbReference>
<dbReference type="Pfam" id="PF06506">
    <property type="entry name" value="PrpR_N"/>
    <property type="match status" value="1"/>
</dbReference>
<dbReference type="Pfam" id="PF00158">
    <property type="entry name" value="Sigma54_activat"/>
    <property type="match status" value="1"/>
</dbReference>
<accession>A0ABS5PTC9</accession>
<dbReference type="PANTHER" id="PTHR32071:SF81">
    <property type="entry name" value="PROPIONATE CATABOLISM OPERON REGULATORY PROTEIN"/>
    <property type="match status" value="1"/>
</dbReference>
<dbReference type="InterPro" id="IPR002078">
    <property type="entry name" value="Sigma_54_int"/>
</dbReference>
<dbReference type="InterPro" id="IPR003593">
    <property type="entry name" value="AAA+_ATPase"/>
</dbReference>